<sequence>MFTPRVNERLFWYFPACYKELMKVGYLLGTSVKGRLGWEIRAMSLGGISTLQMLIDQDDSNLLTRPRLQKKQLLFIMLNSACSMRYRKKATQLLF</sequence>
<gene>
    <name evidence="1" type="ORF">LCGC14_1240080</name>
</gene>
<comment type="caution">
    <text evidence="1">The sequence shown here is derived from an EMBL/GenBank/DDBJ whole genome shotgun (WGS) entry which is preliminary data.</text>
</comment>
<reference evidence="1" key="1">
    <citation type="journal article" date="2015" name="Nature">
        <title>Complex archaea that bridge the gap between prokaryotes and eukaryotes.</title>
        <authorList>
            <person name="Spang A."/>
            <person name="Saw J.H."/>
            <person name="Jorgensen S.L."/>
            <person name="Zaremba-Niedzwiedzka K."/>
            <person name="Martijn J."/>
            <person name="Lind A.E."/>
            <person name="van Eijk R."/>
            <person name="Schleper C."/>
            <person name="Guy L."/>
            <person name="Ettema T.J."/>
        </authorList>
    </citation>
    <scope>NUCLEOTIDE SEQUENCE</scope>
</reference>
<name>A0A0F9LAA2_9ZZZZ</name>
<proteinExistence type="predicted"/>
<organism evidence="1">
    <name type="scientific">marine sediment metagenome</name>
    <dbReference type="NCBI Taxonomy" id="412755"/>
    <lineage>
        <taxon>unclassified sequences</taxon>
        <taxon>metagenomes</taxon>
        <taxon>ecological metagenomes</taxon>
    </lineage>
</organism>
<evidence type="ECO:0000313" key="1">
    <source>
        <dbReference type="EMBL" id="KKM90298.1"/>
    </source>
</evidence>
<protein>
    <submittedName>
        <fullName evidence="1">Uncharacterized protein</fullName>
    </submittedName>
</protein>
<dbReference type="EMBL" id="LAZR01006691">
    <property type="protein sequence ID" value="KKM90298.1"/>
    <property type="molecule type" value="Genomic_DNA"/>
</dbReference>
<dbReference type="AlphaFoldDB" id="A0A0F9LAA2"/>
<accession>A0A0F9LAA2</accession>